<dbReference type="Proteomes" id="UP000095287">
    <property type="component" value="Unplaced"/>
</dbReference>
<feature type="compositionally biased region" description="Polar residues" evidence="1">
    <location>
        <begin position="48"/>
        <end position="62"/>
    </location>
</feature>
<evidence type="ECO:0000313" key="3">
    <source>
        <dbReference type="WBParaSite" id="L893_g11119.t1"/>
    </source>
</evidence>
<keyword evidence="2" id="KW-1185">Reference proteome</keyword>
<feature type="region of interest" description="Disordered" evidence="1">
    <location>
        <begin position="48"/>
        <end position="68"/>
    </location>
</feature>
<dbReference type="AlphaFoldDB" id="A0A1I7Y081"/>
<protein>
    <submittedName>
        <fullName evidence="3">Cadherin domain-containing protein</fullName>
    </submittedName>
</protein>
<proteinExistence type="predicted"/>
<dbReference type="WBParaSite" id="L893_g11119.t1">
    <property type="protein sequence ID" value="L893_g11119.t1"/>
    <property type="gene ID" value="L893_g11119"/>
</dbReference>
<accession>A0A1I7Y081</accession>
<name>A0A1I7Y081_9BILA</name>
<evidence type="ECO:0000313" key="2">
    <source>
        <dbReference type="Proteomes" id="UP000095287"/>
    </source>
</evidence>
<sequence>MLLFMMQILQWRFHAKNLFSSPFQLNFVVVFNTVRVLLSDMADSQTAVAPNGNATSNGSGPSVPSKHHHHSIFSRLISRGDLRITVQLLDDNDTVTHEFKLTAVMTGIRDDVNGQS</sequence>
<reference evidence="3" key="1">
    <citation type="submission" date="2016-11" db="UniProtKB">
        <authorList>
            <consortium name="WormBaseParasite"/>
        </authorList>
    </citation>
    <scope>IDENTIFICATION</scope>
</reference>
<organism evidence="2 3">
    <name type="scientific">Steinernema glaseri</name>
    <dbReference type="NCBI Taxonomy" id="37863"/>
    <lineage>
        <taxon>Eukaryota</taxon>
        <taxon>Metazoa</taxon>
        <taxon>Ecdysozoa</taxon>
        <taxon>Nematoda</taxon>
        <taxon>Chromadorea</taxon>
        <taxon>Rhabditida</taxon>
        <taxon>Tylenchina</taxon>
        <taxon>Panagrolaimomorpha</taxon>
        <taxon>Strongyloidoidea</taxon>
        <taxon>Steinernematidae</taxon>
        <taxon>Steinernema</taxon>
    </lineage>
</organism>
<evidence type="ECO:0000256" key="1">
    <source>
        <dbReference type="SAM" id="MobiDB-lite"/>
    </source>
</evidence>